<dbReference type="Proteomes" id="UP000193224">
    <property type="component" value="Unassembled WGS sequence"/>
</dbReference>
<accession>A0A1X7BUI9</accession>
<gene>
    <name evidence="1" type="ORF">ROA7745_03019</name>
</gene>
<protein>
    <submittedName>
        <fullName evidence="1">Uncharacterized protein</fullName>
    </submittedName>
</protein>
<name>A0A1X7BUI9_9RHOB</name>
<evidence type="ECO:0000313" key="2">
    <source>
        <dbReference type="Proteomes" id="UP000193224"/>
    </source>
</evidence>
<dbReference type="OrthoDB" id="7862621at2"/>
<proteinExistence type="predicted"/>
<organism evidence="1 2">
    <name type="scientific">Roseovarius aestuarii</name>
    <dbReference type="NCBI Taxonomy" id="475083"/>
    <lineage>
        <taxon>Bacteria</taxon>
        <taxon>Pseudomonadati</taxon>
        <taxon>Pseudomonadota</taxon>
        <taxon>Alphaproteobacteria</taxon>
        <taxon>Rhodobacterales</taxon>
        <taxon>Roseobacteraceae</taxon>
        <taxon>Roseovarius</taxon>
    </lineage>
</organism>
<dbReference type="EMBL" id="FWXB01000012">
    <property type="protein sequence ID" value="SMC13180.1"/>
    <property type="molecule type" value="Genomic_DNA"/>
</dbReference>
<reference evidence="1 2" key="1">
    <citation type="submission" date="2017-03" db="EMBL/GenBank/DDBJ databases">
        <authorList>
            <person name="Afonso C.L."/>
            <person name="Miller P.J."/>
            <person name="Scott M.A."/>
            <person name="Spackman E."/>
            <person name="Goraichik I."/>
            <person name="Dimitrov K.M."/>
            <person name="Suarez D.L."/>
            <person name="Swayne D.E."/>
        </authorList>
    </citation>
    <scope>NUCLEOTIDE SEQUENCE [LARGE SCALE GENOMIC DNA]</scope>
    <source>
        <strain evidence="1 2">CECT 7745</strain>
    </source>
</reference>
<keyword evidence="2" id="KW-1185">Reference proteome</keyword>
<sequence length="228" mass="26056">MKNSLDLITVGGECLGALGEIGVSVEMINDFAYAKELTEEMGKPGLTPKLSSDFNDFTEESGFWLFMQEDGEYSASVSVRFDNIGREKMGDYMIRTMRRHYPQQRRDTILDFTEALPPNFHGNMAYIGELFMRPGFRGSRQKLRYFMILLQVTIATKWPIDWTYAMMRDRDVKLGFATNYGFSIQIPGVARWSEPTPPGRASSEWLVAVSQDNLSHMMAHYARSLESL</sequence>
<dbReference type="RefSeq" id="WP_085801133.1">
    <property type="nucleotide sequence ID" value="NZ_FWXB01000012.1"/>
</dbReference>
<evidence type="ECO:0000313" key="1">
    <source>
        <dbReference type="EMBL" id="SMC13180.1"/>
    </source>
</evidence>
<dbReference type="AlphaFoldDB" id="A0A1X7BUI9"/>